<accession>A0A8H7TVT4</accession>
<dbReference type="Proteomes" id="UP000639403">
    <property type="component" value="Unassembled WGS sequence"/>
</dbReference>
<organism evidence="2 3">
    <name type="scientific">Rhodonia placenta</name>
    <dbReference type="NCBI Taxonomy" id="104341"/>
    <lineage>
        <taxon>Eukaryota</taxon>
        <taxon>Fungi</taxon>
        <taxon>Dikarya</taxon>
        <taxon>Basidiomycota</taxon>
        <taxon>Agaricomycotina</taxon>
        <taxon>Agaricomycetes</taxon>
        <taxon>Polyporales</taxon>
        <taxon>Adustoporiaceae</taxon>
        <taxon>Rhodonia</taxon>
    </lineage>
</organism>
<evidence type="ECO:0000256" key="1">
    <source>
        <dbReference type="SAM" id="MobiDB-lite"/>
    </source>
</evidence>
<evidence type="ECO:0000313" key="3">
    <source>
        <dbReference type="Proteomes" id="UP000639403"/>
    </source>
</evidence>
<gene>
    <name evidence="2" type="ORF">IEO21_10824</name>
</gene>
<sequence length="133" mass="14407">MQAGPHTGQLYYRCSMRVAPIIRGGVEVEISAHGPRRRSRGLLLSRSGAQYVAHLGCETEQQRAACHHSACPAGKRWGIKRSPDRAGTRGSLTTDLCTPVHHSSIDQSLDGVGVWRHSSVGGRLHMSAAPQFD</sequence>
<reference evidence="2" key="1">
    <citation type="submission" date="2020-11" db="EMBL/GenBank/DDBJ databases">
        <authorList>
            <person name="Koelle M."/>
            <person name="Horta M.A.C."/>
            <person name="Nowrousian M."/>
            <person name="Ohm R.A."/>
            <person name="Benz P."/>
            <person name="Pilgard A."/>
        </authorList>
    </citation>
    <scope>NUCLEOTIDE SEQUENCE</scope>
    <source>
        <strain evidence="2">FPRL280</strain>
    </source>
</reference>
<dbReference type="AlphaFoldDB" id="A0A8H7TVT4"/>
<name>A0A8H7TVT4_9APHY</name>
<comment type="caution">
    <text evidence="2">The sequence shown here is derived from an EMBL/GenBank/DDBJ whole genome shotgun (WGS) entry which is preliminary data.</text>
</comment>
<protein>
    <submittedName>
        <fullName evidence="2">Uncharacterized protein</fullName>
    </submittedName>
</protein>
<reference evidence="2" key="2">
    <citation type="journal article" name="Front. Microbiol.">
        <title>Degradative Capacity of Two Strains of Rhodonia placenta: From Phenotype to Genotype.</title>
        <authorList>
            <person name="Kolle M."/>
            <person name="Horta M.A.C."/>
            <person name="Nowrousian M."/>
            <person name="Ohm R.A."/>
            <person name="Benz J.P."/>
            <person name="Pilgard A."/>
        </authorList>
    </citation>
    <scope>NUCLEOTIDE SEQUENCE</scope>
    <source>
        <strain evidence="2">FPRL280</strain>
    </source>
</reference>
<evidence type="ECO:0000313" key="2">
    <source>
        <dbReference type="EMBL" id="KAF9797826.1"/>
    </source>
</evidence>
<proteinExistence type="predicted"/>
<dbReference type="EMBL" id="JADOXO010001143">
    <property type="protein sequence ID" value="KAF9797826.1"/>
    <property type="molecule type" value="Genomic_DNA"/>
</dbReference>
<feature type="region of interest" description="Disordered" evidence="1">
    <location>
        <begin position="77"/>
        <end position="97"/>
    </location>
</feature>